<dbReference type="AlphaFoldDB" id="F2NU23"/>
<dbReference type="Proteomes" id="UP000006852">
    <property type="component" value="Chromosome"/>
</dbReference>
<gene>
    <name evidence="2" type="ordered locus">Tresu_0017</name>
</gene>
<accession>F2NU23</accession>
<evidence type="ECO:0000313" key="2">
    <source>
        <dbReference type="EMBL" id="AEB12987.1"/>
    </source>
</evidence>
<evidence type="ECO:0000256" key="1">
    <source>
        <dbReference type="SAM" id="SignalP"/>
    </source>
</evidence>
<sequence length="124" mass="14488">MKKFAKISAVLFSLFLVFSFLGCKDDSDDDEQSYLLEAGIIPKTVYEKFRYYSSSQIDQCRAECLLYTKSGTYEKEIVDEDDLASELEFLTDSQIQYIKESYSSIIFFETTSADEYIWLYSQKQ</sequence>
<dbReference type="KEGG" id="tsu:Tresu_0017"/>
<reference evidence="3" key="2">
    <citation type="submission" date="2011-04" db="EMBL/GenBank/DDBJ databases">
        <title>The complete genome of chromosome of Treponema succinifaciens DSM 2489.</title>
        <authorList>
            <person name="Lucas S."/>
            <person name="Copeland A."/>
            <person name="Lapidus A."/>
            <person name="Bruce D."/>
            <person name="Goodwin L."/>
            <person name="Pitluck S."/>
            <person name="Peters L."/>
            <person name="Kyrpides N."/>
            <person name="Mavromatis K."/>
            <person name="Ivanova N."/>
            <person name="Ovchinnikova G."/>
            <person name="Teshima H."/>
            <person name="Detter J.C."/>
            <person name="Tapia R."/>
            <person name="Han C."/>
            <person name="Land M."/>
            <person name="Hauser L."/>
            <person name="Markowitz V."/>
            <person name="Cheng J.-F."/>
            <person name="Hugenholtz P."/>
            <person name="Woyke T."/>
            <person name="Wu D."/>
            <person name="Gronow S."/>
            <person name="Wellnitz S."/>
            <person name="Brambilla E."/>
            <person name="Klenk H.-P."/>
            <person name="Eisen J.A."/>
        </authorList>
    </citation>
    <scope>NUCLEOTIDE SEQUENCE [LARGE SCALE GENOMIC DNA]</scope>
    <source>
        <strain evidence="3">ATCC 33096 / DSM 2489 / 6091</strain>
    </source>
</reference>
<name>F2NU23_TRES6</name>
<keyword evidence="1" id="KW-0732">Signal</keyword>
<evidence type="ECO:0008006" key="4">
    <source>
        <dbReference type="Google" id="ProtNLM"/>
    </source>
</evidence>
<reference evidence="2 3" key="1">
    <citation type="journal article" date="2011" name="Stand. Genomic Sci.">
        <title>Complete genome sequence of Treponema succinifaciens type strain (6091).</title>
        <authorList>
            <person name="Han C."/>
            <person name="Gronow S."/>
            <person name="Teshima H."/>
            <person name="Lapidus A."/>
            <person name="Nolan M."/>
            <person name="Lucas S."/>
            <person name="Hammon N."/>
            <person name="Deshpande S."/>
            <person name="Cheng J.F."/>
            <person name="Zeytun A."/>
            <person name="Tapia R."/>
            <person name="Goodwin L."/>
            <person name="Pitluck S."/>
            <person name="Liolios K."/>
            <person name="Pagani I."/>
            <person name="Ivanova N."/>
            <person name="Mavromatis K."/>
            <person name="Mikhailova N."/>
            <person name="Huntemann M."/>
            <person name="Pati A."/>
            <person name="Chen A."/>
            <person name="Palaniappan K."/>
            <person name="Land M."/>
            <person name="Hauser L."/>
            <person name="Brambilla E.M."/>
            <person name="Rohde M."/>
            <person name="Goker M."/>
            <person name="Woyke T."/>
            <person name="Bristow J."/>
            <person name="Eisen J.A."/>
            <person name="Markowitz V."/>
            <person name="Hugenholtz P."/>
            <person name="Kyrpides N.C."/>
            <person name="Klenk H.P."/>
            <person name="Detter J.C."/>
        </authorList>
    </citation>
    <scope>NUCLEOTIDE SEQUENCE [LARGE SCALE GENOMIC DNA]</scope>
    <source>
        <strain evidence="3">ATCC 33096 / DSM 2489 / 6091</strain>
    </source>
</reference>
<dbReference type="EMBL" id="CP002631">
    <property type="protein sequence ID" value="AEB12987.1"/>
    <property type="molecule type" value="Genomic_DNA"/>
</dbReference>
<dbReference type="STRING" id="869209.Tresu_0017"/>
<feature type="signal peptide" evidence="1">
    <location>
        <begin position="1"/>
        <end position="22"/>
    </location>
</feature>
<evidence type="ECO:0000313" key="3">
    <source>
        <dbReference type="Proteomes" id="UP000006852"/>
    </source>
</evidence>
<organism evidence="2 3">
    <name type="scientific">Treponema succinifaciens (strain ATCC 33096 / DSM 2489 / 6091)</name>
    <dbReference type="NCBI Taxonomy" id="869209"/>
    <lineage>
        <taxon>Bacteria</taxon>
        <taxon>Pseudomonadati</taxon>
        <taxon>Spirochaetota</taxon>
        <taxon>Spirochaetia</taxon>
        <taxon>Spirochaetales</taxon>
        <taxon>Treponemataceae</taxon>
        <taxon>Treponema</taxon>
    </lineage>
</organism>
<keyword evidence="3" id="KW-1185">Reference proteome</keyword>
<dbReference type="HOGENOM" id="CLU_2002895_0_0_12"/>
<proteinExistence type="predicted"/>
<protein>
    <recommendedName>
        <fullName evidence="4">Lipoprotein</fullName>
    </recommendedName>
</protein>
<dbReference type="PROSITE" id="PS51257">
    <property type="entry name" value="PROKAR_LIPOPROTEIN"/>
    <property type="match status" value="1"/>
</dbReference>
<feature type="chain" id="PRO_5003287433" description="Lipoprotein" evidence="1">
    <location>
        <begin position="23"/>
        <end position="124"/>
    </location>
</feature>